<protein>
    <submittedName>
        <fullName evidence="8">Sigma-70 family RNA polymerase sigma factor</fullName>
    </submittedName>
</protein>
<dbReference type="InterPro" id="IPR013325">
    <property type="entry name" value="RNA_pol_sigma_r2"/>
</dbReference>
<evidence type="ECO:0000256" key="5">
    <source>
        <dbReference type="ARBA" id="ARBA00023163"/>
    </source>
</evidence>
<evidence type="ECO:0000256" key="2">
    <source>
        <dbReference type="ARBA" id="ARBA00023015"/>
    </source>
</evidence>
<dbReference type="Pfam" id="PF08281">
    <property type="entry name" value="Sigma70_r4_2"/>
    <property type="match status" value="1"/>
</dbReference>
<keyword evidence="2" id="KW-0805">Transcription regulation</keyword>
<dbReference type="InterPro" id="IPR013249">
    <property type="entry name" value="RNA_pol_sigma70_r4_t2"/>
</dbReference>
<reference evidence="8" key="1">
    <citation type="submission" date="2021-01" db="EMBL/GenBank/DDBJ databases">
        <title>Genome public.</title>
        <authorList>
            <person name="Liu C."/>
            <person name="Sun Q."/>
        </authorList>
    </citation>
    <scope>NUCLEOTIDE SEQUENCE</scope>
    <source>
        <strain evidence="8">M6</strain>
    </source>
</reference>
<organism evidence="8 9">
    <name type="scientific">Ruminococcus difficilis</name>
    <dbReference type="NCBI Taxonomy" id="2763069"/>
    <lineage>
        <taxon>Bacteria</taxon>
        <taxon>Bacillati</taxon>
        <taxon>Bacillota</taxon>
        <taxon>Clostridia</taxon>
        <taxon>Eubacteriales</taxon>
        <taxon>Oscillospiraceae</taxon>
        <taxon>Ruminococcus</taxon>
    </lineage>
</organism>
<keyword evidence="5" id="KW-0804">Transcription</keyword>
<proteinExistence type="inferred from homology"/>
<dbReference type="NCBIfam" id="TIGR02937">
    <property type="entry name" value="sigma70-ECF"/>
    <property type="match status" value="1"/>
</dbReference>
<gene>
    <name evidence="8" type="ORF">JKK62_14480</name>
</gene>
<dbReference type="InterPro" id="IPR014284">
    <property type="entry name" value="RNA_pol_sigma-70_dom"/>
</dbReference>
<dbReference type="InterPro" id="IPR007627">
    <property type="entry name" value="RNA_pol_sigma70_r2"/>
</dbReference>
<evidence type="ECO:0000256" key="4">
    <source>
        <dbReference type="ARBA" id="ARBA00023125"/>
    </source>
</evidence>
<accession>A0A934WTW5</accession>
<comment type="similarity">
    <text evidence="1">Belongs to the sigma-70 factor family. ECF subfamily.</text>
</comment>
<evidence type="ECO:0000256" key="3">
    <source>
        <dbReference type="ARBA" id="ARBA00023082"/>
    </source>
</evidence>
<dbReference type="Pfam" id="PF04542">
    <property type="entry name" value="Sigma70_r2"/>
    <property type="match status" value="1"/>
</dbReference>
<dbReference type="GO" id="GO:0006352">
    <property type="term" value="P:DNA-templated transcription initiation"/>
    <property type="evidence" value="ECO:0007669"/>
    <property type="project" value="InterPro"/>
</dbReference>
<dbReference type="GO" id="GO:0016987">
    <property type="term" value="F:sigma factor activity"/>
    <property type="evidence" value="ECO:0007669"/>
    <property type="project" value="UniProtKB-KW"/>
</dbReference>
<dbReference type="SUPFAM" id="SSF88946">
    <property type="entry name" value="Sigma2 domain of RNA polymerase sigma factors"/>
    <property type="match status" value="1"/>
</dbReference>
<sequence length="185" mass="21564">MEDEKIVALYWARDERAITLSKEKYEHYLYTIALNILASLQDAEESVSDTYVGAWNSIPPHKPVVLRTYLGRITRNLSLKRYRYLHAEKRYGCETELALDELSEVVADTQTAESEAERRELIRSIHVFLASLSSDQRMIFLMRYWHLHPVAVIAKKLGYSQSKVKMTLKRTRDSLRDSLKEEGLL</sequence>
<feature type="domain" description="RNA polymerase sigma factor 70 region 4 type 2" evidence="7">
    <location>
        <begin position="124"/>
        <end position="173"/>
    </location>
</feature>
<keyword evidence="9" id="KW-1185">Reference proteome</keyword>
<comment type="caution">
    <text evidence="8">The sequence shown here is derived from an EMBL/GenBank/DDBJ whole genome shotgun (WGS) entry which is preliminary data.</text>
</comment>
<dbReference type="InterPro" id="IPR036388">
    <property type="entry name" value="WH-like_DNA-bd_sf"/>
</dbReference>
<dbReference type="InterPro" id="IPR039425">
    <property type="entry name" value="RNA_pol_sigma-70-like"/>
</dbReference>
<dbReference type="SUPFAM" id="SSF88659">
    <property type="entry name" value="Sigma3 and sigma4 domains of RNA polymerase sigma factors"/>
    <property type="match status" value="1"/>
</dbReference>
<evidence type="ECO:0000313" key="9">
    <source>
        <dbReference type="Proteomes" id="UP000633365"/>
    </source>
</evidence>
<dbReference type="GO" id="GO:0003677">
    <property type="term" value="F:DNA binding"/>
    <property type="evidence" value="ECO:0007669"/>
    <property type="project" value="UniProtKB-KW"/>
</dbReference>
<dbReference type="PANTHER" id="PTHR43133:SF8">
    <property type="entry name" value="RNA POLYMERASE SIGMA FACTOR HI_1459-RELATED"/>
    <property type="match status" value="1"/>
</dbReference>
<evidence type="ECO:0000313" key="8">
    <source>
        <dbReference type="EMBL" id="MBK6089829.1"/>
    </source>
</evidence>
<dbReference type="Proteomes" id="UP000633365">
    <property type="component" value="Unassembled WGS sequence"/>
</dbReference>
<evidence type="ECO:0000259" key="7">
    <source>
        <dbReference type="Pfam" id="PF08281"/>
    </source>
</evidence>
<dbReference type="Gene3D" id="1.10.10.10">
    <property type="entry name" value="Winged helix-like DNA-binding domain superfamily/Winged helix DNA-binding domain"/>
    <property type="match status" value="1"/>
</dbReference>
<evidence type="ECO:0000256" key="1">
    <source>
        <dbReference type="ARBA" id="ARBA00010641"/>
    </source>
</evidence>
<dbReference type="EMBL" id="JAEQMG010000163">
    <property type="protein sequence ID" value="MBK6089829.1"/>
    <property type="molecule type" value="Genomic_DNA"/>
</dbReference>
<dbReference type="Gene3D" id="1.10.1740.10">
    <property type="match status" value="1"/>
</dbReference>
<dbReference type="PANTHER" id="PTHR43133">
    <property type="entry name" value="RNA POLYMERASE ECF-TYPE SIGMA FACTO"/>
    <property type="match status" value="1"/>
</dbReference>
<evidence type="ECO:0000259" key="6">
    <source>
        <dbReference type="Pfam" id="PF04542"/>
    </source>
</evidence>
<name>A0A934WTW5_9FIRM</name>
<dbReference type="RefSeq" id="WP_201428531.1">
    <property type="nucleotide sequence ID" value="NZ_JAEQMG010000163.1"/>
</dbReference>
<dbReference type="InterPro" id="IPR013324">
    <property type="entry name" value="RNA_pol_sigma_r3/r4-like"/>
</dbReference>
<feature type="domain" description="RNA polymerase sigma-70 region 2" evidence="6">
    <location>
        <begin position="23"/>
        <end position="83"/>
    </location>
</feature>
<dbReference type="AlphaFoldDB" id="A0A934WTW5"/>
<keyword evidence="3" id="KW-0731">Sigma factor</keyword>
<keyword evidence="4" id="KW-0238">DNA-binding</keyword>